<dbReference type="GO" id="GO:0016887">
    <property type="term" value="F:ATP hydrolysis activity"/>
    <property type="evidence" value="ECO:0007669"/>
    <property type="project" value="InterPro"/>
</dbReference>
<dbReference type="Gene3D" id="3.40.50.300">
    <property type="entry name" value="P-loop containing nucleotide triphosphate hydrolases"/>
    <property type="match status" value="2"/>
</dbReference>
<dbReference type="Proteomes" id="UP000014634">
    <property type="component" value="Unassembled WGS sequence"/>
</dbReference>
<name>A0AA87NSM2_TREMD</name>
<dbReference type="RefSeq" id="WP_016522965.1">
    <property type="nucleotide sequence ID" value="NZ_KE332517.1"/>
</dbReference>
<keyword evidence="2" id="KW-0067">ATP-binding</keyword>
<feature type="domain" description="ABC transporter" evidence="4">
    <location>
        <begin position="2"/>
        <end position="242"/>
    </location>
</feature>
<evidence type="ECO:0000313" key="5">
    <source>
        <dbReference type="EMBL" id="EPF29221.1"/>
    </source>
</evidence>
<dbReference type="InterPro" id="IPR003439">
    <property type="entry name" value="ABC_transporter-like_ATP-bd"/>
</dbReference>
<dbReference type="EMBL" id="ATFE01000006">
    <property type="protein sequence ID" value="EPF29221.1"/>
    <property type="molecule type" value="Genomic_DNA"/>
</dbReference>
<dbReference type="PROSITE" id="PS00211">
    <property type="entry name" value="ABC_TRANSPORTER_1"/>
    <property type="match status" value="1"/>
</dbReference>
<feature type="compositionally biased region" description="Polar residues" evidence="3">
    <location>
        <begin position="247"/>
        <end position="268"/>
    </location>
</feature>
<gene>
    <name evidence="5" type="ORF">HMPREF9195_01006</name>
</gene>
<dbReference type="AlphaFoldDB" id="A0AA87NSM2"/>
<dbReference type="Pfam" id="PF00005">
    <property type="entry name" value="ABC_tran"/>
    <property type="match status" value="2"/>
</dbReference>
<comment type="caution">
    <text evidence="5">The sequence shown here is derived from an EMBL/GenBank/DDBJ whole genome shotgun (WGS) entry which is preliminary data.</text>
</comment>
<organism evidence="5 6">
    <name type="scientific">Treponema medium ATCC 700293</name>
    <dbReference type="NCBI Taxonomy" id="1125700"/>
    <lineage>
        <taxon>Bacteria</taxon>
        <taxon>Pseudomonadati</taxon>
        <taxon>Spirochaetota</taxon>
        <taxon>Spirochaetia</taxon>
        <taxon>Spirochaetales</taxon>
        <taxon>Treponemataceae</taxon>
        <taxon>Treponema</taxon>
    </lineage>
</organism>
<sequence length="572" mass="61812">MFSTENLRFTFPENGITAVDGVSIEFEAGKIHALLGENGAGKSTLARLCTGHLQPDSGRILYNGEALSLRSAADGIARGLVLTPQHPQLSAELTVWENLAIGLHTAKDIAANVLSPQKTQNAIAAALARYGIVLPLIPKAETLDTAQLHWAAIGEALLKNPSVFFLDEPSASFSPQEITQLYGTLRSCADRGACIIVVTHRIQEVLSFMDTVHILRNGKTVWNGSIDSTVNVNLLLQEIFGSEQTEWTAAEVQSDTPPIQADTGTAAGSSNINTSSYTNTPQSDAPSSEHPSAASPSKAALKGTLQSSTVSPASQFQSSSTSQFQAPSSKPAAGLTVSHVAAVSNRGVRFSDFSIDVPHGKITGVVGIKKQGLELLEYLLVNTLKPDSGTIRFDGQPLSRIPRETYAYIPSKRMRNGIAGRHSIAENLYVRARASLYRFGIYSPAAVEAWKRSCSFDIPRSWKDSVLSLSGGMIQKLIFSRELDNPPPQLVICAEPYWGLDRKVQLALLQRLRNLAEKGAAVIVLTSDVDAALETCDRIHVLYRGVLTRFMERSAYNRAEIIAAMMQASKDE</sequence>
<feature type="compositionally biased region" description="Low complexity" evidence="3">
    <location>
        <begin position="307"/>
        <end position="329"/>
    </location>
</feature>
<dbReference type="SUPFAM" id="SSF52540">
    <property type="entry name" value="P-loop containing nucleoside triphosphate hydrolases"/>
    <property type="match status" value="2"/>
</dbReference>
<dbReference type="InterPro" id="IPR003593">
    <property type="entry name" value="AAA+_ATPase"/>
</dbReference>
<dbReference type="InterPro" id="IPR027417">
    <property type="entry name" value="P-loop_NTPase"/>
</dbReference>
<dbReference type="GO" id="GO:0005524">
    <property type="term" value="F:ATP binding"/>
    <property type="evidence" value="ECO:0007669"/>
    <property type="project" value="UniProtKB-KW"/>
</dbReference>
<evidence type="ECO:0000256" key="1">
    <source>
        <dbReference type="ARBA" id="ARBA00022741"/>
    </source>
</evidence>
<keyword evidence="1" id="KW-0547">Nucleotide-binding</keyword>
<reference evidence="5 6" key="1">
    <citation type="submission" date="2013-04" db="EMBL/GenBank/DDBJ databases">
        <title>The Genome Sequence of Treponema medium ATCC 700293.</title>
        <authorList>
            <consortium name="The Broad Institute Genomics Platform"/>
            <person name="Earl A."/>
            <person name="Ward D."/>
            <person name="Feldgarden M."/>
            <person name="Gevers D."/>
            <person name="Leonetti C."/>
            <person name="Blanton J.M."/>
            <person name="Dewhirst F.E."/>
            <person name="Izard J."/>
            <person name="Walker B."/>
            <person name="Young S."/>
            <person name="Zeng Q."/>
            <person name="Gargeya S."/>
            <person name="Fitzgerald M."/>
            <person name="Haas B."/>
            <person name="Abouelleil A."/>
            <person name="Allen A.W."/>
            <person name="Alvarado L."/>
            <person name="Arachchi H.M."/>
            <person name="Berlin A.M."/>
            <person name="Chapman S.B."/>
            <person name="Gainer-Dewar J."/>
            <person name="Goldberg J."/>
            <person name="Griggs A."/>
            <person name="Gujja S."/>
            <person name="Hansen M."/>
            <person name="Howarth C."/>
            <person name="Imamovic A."/>
            <person name="Ireland A."/>
            <person name="Larimer J."/>
            <person name="McCowan C."/>
            <person name="Murphy C."/>
            <person name="Pearson M."/>
            <person name="Poon T.W."/>
            <person name="Priest M."/>
            <person name="Roberts A."/>
            <person name="Saif S."/>
            <person name="Shea T."/>
            <person name="Sisk P."/>
            <person name="Sykes S."/>
            <person name="Wortman J."/>
            <person name="Nusbaum C."/>
            <person name="Birren B."/>
        </authorList>
    </citation>
    <scope>NUCLEOTIDE SEQUENCE [LARGE SCALE GENOMIC DNA]</scope>
    <source>
        <strain evidence="5 6">ATCC 700293</strain>
    </source>
</reference>
<evidence type="ECO:0000256" key="2">
    <source>
        <dbReference type="ARBA" id="ARBA00022840"/>
    </source>
</evidence>
<dbReference type="InterPro" id="IPR050107">
    <property type="entry name" value="ABC_carbohydrate_import_ATPase"/>
</dbReference>
<dbReference type="PANTHER" id="PTHR43790">
    <property type="entry name" value="CARBOHYDRATE TRANSPORT ATP-BINDING PROTEIN MG119-RELATED"/>
    <property type="match status" value="1"/>
</dbReference>
<feature type="region of interest" description="Disordered" evidence="3">
    <location>
        <begin position="247"/>
        <end position="330"/>
    </location>
</feature>
<evidence type="ECO:0000256" key="3">
    <source>
        <dbReference type="SAM" id="MobiDB-lite"/>
    </source>
</evidence>
<evidence type="ECO:0000313" key="6">
    <source>
        <dbReference type="Proteomes" id="UP000014634"/>
    </source>
</evidence>
<accession>A0AA87NSM2</accession>
<proteinExistence type="predicted"/>
<protein>
    <recommendedName>
        <fullName evidence="4">ABC transporter domain-containing protein</fullName>
    </recommendedName>
</protein>
<dbReference type="InterPro" id="IPR017871">
    <property type="entry name" value="ABC_transporter-like_CS"/>
</dbReference>
<feature type="compositionally biased region" description="Low complexity" evidence="3">
    <location>
        <begin position="269"/>
        <end position="300"/>
    </location>
</feature>
<feature type="domain" description="ABC transporter" evidence="4">
    <location>
        <begin position="335"/>
        <end position="569"/>
    </location>
</feature>
<dbReference type="PANTHER" id="PTHR43790:SF4">
    <property type="entry name" value="GUANOSINE IMPORT ATP-BINDING PROTEIN NUPO"/>
    <property type="match status" value="1"/>
</dbReference>
<evidence type="ECO:0000259" key="4">
    <source>
        <dbReference type="PROSITE" id="PS50893"/>
    </source>
</evidence>
<dbReference type="SMART" id="SM00382">
    <property type="entry name" value="AAA"/>
    <property type="match status" value="1"/>
</dbReference>
<dbReference type="PROSITE" id="PS50893">
    <property type="entry name" value="ABC_TRANSPORTER_2"/>
    <property type="match status" value="2"/>
</dbReference>